<dbReference type="GO" id="GO:0030435">
    <property type="term" value="P:sporulation resulting in formation of a cellular spore"/>
    <property type="evidence" value="ECO:0007669"/>
    <property type="project" value="UniProtKB-KW"/>
</dbReference>
<dbReference type="OrthoDB" id="2374504at2"/>
<keyword evidence="5" id="KW-1185">Reference proteome</keyword>
<dbReference type="Gene3D" id="1.20.1260.10">
    <property type="match status" value="1"/>
</dbReference>
<evidence type="ECO:0000313" key="5">
    <source>
        <dbReference type="Proteomes" id="UP000321363"/>
    </source>
</evidence>
<dbReference type="InterPro" id="IPR012347">
    <property type="entry name" value="Ferritin-like"/>
</dbReference>
<keyword evidence="4" id="KW-0946">Virion</keyword>
<comment type="subcellular location">
    <subcellularLocation>
        <location evidence="2">Spore coat</location>
    </subcellularLocation>
</comment>
<organism evidence="4 5">
    <name type="scientific">Metabacillus litoralis</name>
    <dbReference type="NCBI Taxonomy" id="152268"/>
    <lineage>
        <taxon>Bacteria</taxon>
        <taxon>Bacillati</taxon>
        <taxon>Bacillota</taxon>
        <taxon>Bacilli</taxon>
        <taxon>Bacillales</taxon>
        <taxon>Bacillaceae</taxon>
        <taxon>Metabacillus</taxon>
    </lineage>
</organism>
<evidence type="ECO:0000256" key="3">
    <source>
        <dbReference type="ARBA" id="ARBA00024344"/>
    </source>
</evidence>
<reference evidence="4 5" key="1">
    <citation type="journal article" date="2005" name="Int. J. Syst. Evol. Microbiol.">
        <title>Bacillus litoralis sp. nov., isolated from a tidal flat of the Yellow Sea in Korea.</title>
        <authorList>
            <person name="Yoon J.H."/>
            <person name="Oh T.K."/>
        </authorList>
    </citation>
    <scope>NUCLEOTIDE SEQUENCE [LARGE SCALE GENOMIC DNA]</scope>
    <source>
        <strain evidence="4 5">SW-211</strain>
    </source>
</reference>
<evidence type="ECO:0000256" key="2">
    <source>
        <dbReference type="ARBA" id="ARBA00024325"/>
    </source>
</evidence>
<dbReference type="PANTHER" id="PTHR39183">
    <property type="entry name" value="SPORE COAT PROTEIN F-LIKE PROTEIN YHCQ"/>
    <property type="match status" value="1"/>
</dbReference>
<comment type="caution">
    <text evidence="4">The sequence shown here is derived from an EMBL/GenBank/DDBJ whole genome shotgun (WGS) entry which is preliminary data.</text>
</comment>
<dbReference type="AlphaFoldDB" id="A0A5C6W6Q0"/>
<keyword evidence="4" id="KW-0167">Capsid protein</keyword>
<dbReference type="Pfam" id="PF07875">
    <property type="entry name" value="Coat_F"/>
    <property type="match status" value="1"/>
</dbReference>
<dbReference type="InterPro" id="IPR012851">
    <property type="entry name" value="Spore_coat_CotF-like"/>
</dbReference>
<gene>
    <name evidence="4" type="ORF">FS935_02455</name>
</gene>
<evidence type="ECO:0000256" key="1">
    <source>
        <dbReference type="ARBA" id="ARBA00022969"/>
    </source>
</evidence>
<dbReference type="RefSeq" id="WP_146945935.1">
    <property type="nucleotide sequence ID" value="NZ_VOQF01000001.1"/>
</dbReference>
<accession>A0A5C6W6Q0</accession>
<evidence type="ECO:0000313" key="4">
    <source>
        <dbReference type="EMBL" id="TXC93074.1"/>
    </source>
</evidence>
<sequence length="183" mass="20945">MQVQLGAHELIEINEVLSCMINSINQFQIYKPYCQDQELKNILENQLSFMTNEYNSIIITLQQKTSKNQLPNVEQRMDVTPIYGVNKNRVPEAPNASINQLNDRDISSTMNGSHKALSVLKMQAALECTDSQIREMMIQSSKNCADQAYETWTYMNKKGYYQVPVFDQAISKSMINGFQQSSL</sequence>
<proteinExistence type="inferred from homology"/>
<comment type="similarity">
    <text evidence="3">Belongs to the CotF family.</text>
</comment>
<dbReference type="EMBL" id="VOQF01000001">
    <property type="protein sequence ID" value="TXC93074.1"/>
    <property type="molecule type" value="Genomic_DNA"/>
</dbReference>
<name>A0A5C6W6Q0_9BACI</name>
<protein>
    <submittedName>
        <fullName evidence="4">Spore coat protein</fullName>
    </submittedName>
</protein>
<keyword evidence="1" id="KW-0749">Sporulation</keyword>
<dbReference type="PANTHER" id="PTHR39183:SF1">
    <property type="entry name" value="SPORE COAT PROTEIN F-LIKE PROTEIN YHCQ"/>
    <property type="match status" value="1"/>
</dbReference>
<dbReference type="Proteomes" id="UP000321363">
    <property type="component" value="Unassembled WGS sequence"/>
</dbReference>